<proteinExistence type="predicted"/>
<feature type="transmembrane region" description="Helical" evidence="6">
    <location>
        <begin position="267"/>
        <end position="289"/>
    </location>
</feature>
<dbReference type="EMBL" id="CP012661">
    <property type="protein sequence ID" value="AMY71117.1"/>
    <property type="molecule type" value="Genomic_DNA"/>
</dbReference>
<dbReference type="AlphaFoldDB" id="A0A159Z6W1"/>
<dbReference type="GO" id="GO:0005886">
    <property type="term" value="C:plasma membrane"/>
    <property type="evidence" value="ECO:0007669"/>
    <property type="project" value="UniProtKB-SubCell"/>
</dbReference>
<keyword evidence="5 6" id="KW-0472">Membrane</keyword>
<organism evidence="8 9">
    <name type="scientific">Frigidibacter mobilis</name>
    <dbReference type="NCBI Taxonomy" id="1335048"/>
    <lineage>
        <taxon>Bacteria</taxon>
        <taxon>Pseudomonadati</taxon>
        <taxon>Pseudomonadota</taxon>
        <taxon>Alphaproteobacteria</taxon>
        <taxon>Rhodobacterales</taxon>
        <taxon>Paracoccaceae</taxon>
        <taxon>Frigidibacter</taxon>
    </lineage>
</organism>
<evidence type="ECO:0000256" key="4">
    <source>
        <dbReference type="ARBA" id="ARBA00022989"/>
    </source>
</evidence>
<evidence type="ECO:0000313" key="8">
    <source>
        <dbReference type="EMBL" id="AMY71117.1"/>
    </source>
</evidence>
<dbReference type="STRING" id="1335048.AKL17_3895"/>
<keyword evidence="2" id="KW-1003">Cell membrane</keyword>
<sequence>MSSTFRQMRAMLRANLLGLRRRLAISVSMMLSIALVVCVLAGFLAMAAGFERTLAGTGSTSVAVVLGGGSNREAGSDIPPEALRSILALGGEIGVVRDAGGSLVASREVVVTTEVAARDGAPAATLALRGMDLSGPDLRDGVALAAGRMFTPGARELVVGLGIARQVPGFAIGGKVRLGALDWTVVGHFSAGGSAFESEVWADLEAVRAAFDRQGKVQSLRLRLAGPEAIGTLRAALGTATTTPLVVLSEADLYAGQSGRTADLIRLFGWPLALLMAVGATAGTLNTMMSSVADRTVEIATLRALGFSRAAAFLATWIEAALLALIGVGIGVALSWLLFNGWQASTLGANNARMGFQLMVTGEVMAKAGLLGLATGLIGGALPAIAATRLPLTAALRAGA</sequence>
<dbReference type="InterPro" id="IPR003838">
    <property type="entry name" value="ABC3_permease_C"/>
</dbReference>
<keyword evidence="3 6" id="KW-0812">Transmembrane</keyword>
<dbReference type="GO" id="GO:0022857">
    <property type="term" value="F:transmembrane transporter activity"/>
    <property type="evidence" value="ECO:0007669"/>
    <property type="project" value="TreeGrafter"/>
</dbReference>
<gene>
    <name evidence="8" type="ORF">AKL17_3895</name>
</gene>
<feature type="transmembrane region" description="Helical" evidence="6">
    <location>
        <begin position="364"/>
        <end position="387"/>
    </location>
</feature>
<evidence type="ECO:0000256" key="5">
    <source>
        <dbReference type="ARBA" id="ARBA00023136"/>
    </source>
</evidence>
<dbReference type="InterPro" id="IPR050250">
    <property type="entry name" value="Macrolide_Exporter_MacB"/>
</dbReference>
<accession>A0A159Z6W1</accession>
<feature type="domain" description="ABC3 transporter permease C-terminal" evidence="7">
    <location>
        <begin position="273"/>
        <end position="391"/>
    </location>
</feature>
<dbReference type="PANTHER" id="PTHR30572:SF15">
    <property type="entry name" value="ABC TRANSPORTER PERMEASE"/>
    <property type="match status" value="1"/>
</dbReference>
<dbReference type="PANTHER" id="PTHR30572">
    <property type="entry name" value="MEMBRANE COMPONENT OF TRANSPORTER-RELATED"/>
    <property type="match status" value="1"/>
</dbReference>
<evidence type="ECO:0000256" key="6">
    <source>
        <dbReference type="SAM" id="Phobius"/>
    </source>
</evidence>
<evidence type="ECO:0000313" key="9">
    <source>
        <dbReference type="Proteomes" id="UP000076128"/>
    </source>
</evidence>
<protein>
    <recommendedName>
        <fullName evidence="7">ABC3 transporter permease C-terminal domain-containing protein</fullName>
    </recommendedName>
</protein>
<feature type="transmembrane region" description="Helical" evidence="6">
    <location>
        <begin position="310"/>
        <end position="339"/>
    </location>
</feature>
<name>A0A159Z6W1_9RHOB</name>
<evidence type="ECO:0000256" key="1">
    <source>
        <dbReference type="ARBA" id="ARBA00004651"/>
    </source>
</evidence>
<comment type="subcellular location">
    <subcellularLocation>
        <location evidence="1">Cell membrane</location>
        <topology evidence="1">Multi-pass membrane protein</topology>
    </subcellularLocation>
</comment>
<evidence type="ECO:0000256" key="2">
    <source>
        <dbReference type="ARBA" id="ARBA00022475"/>
    </source>
</evidence>
<evidence type="ECO:0000256" key="3">
    <source>
        <dbReference type="ARBA" id="ARBA00022692"/>
    </source>
</evidence>
<evidence type="ECO:0000259" key="7">
    <source>
        <dbReference type="Pfam" id="PF02687"/>
    </source>
</evidence>
<dbReference type="PATRIC" id="fig|1335048.3.peg.4037"/>
<dbReference type="Pfam" id="PF02687">
    <property type="entry name" value="FtsX"/>
    <property type="match status" value="1"/>
</dbReference>
<dbReference type="Proteomes" id="UP000076128">
    <property type="component" value="Chromosome"/>
</dbReference>
<dbReference type="KEGG" id="daa:AKL17_3895"/>
<dbReference type="OrthoDB" id="241967at2"/>
<keyword evidence="9" id="KW-1185">Reference proteome</keyword>
<keyword evidence="4 6" id="KW-1133">Transmembrane helix</keyword>
<reference evidence="8 9" key="1">
    <citation type="submission" date="2015-09" db="EMBL/GenBank/DDBJ databases">
        <title>Complete genome sequence of Defluviimonas alba cai42t isolated from an oilfield in Xinjiang.</title>
        <authorList>
            <person name="Geng S."/>
            <person name="Pan X."/>
            <person name="Wu X."/>
        </authorList>
    </citation>
    <scope>NUCLEOTIDE SEQUENCE [LARGE SCALE GENOMIC DNA]</scope>
    <source>
        <strain evidence="9">cai42</strain>
    </source>
</reference>